<evidence type="ECO:0000256" key="2">
    <source>
        <dbReference type="SAM" id="SignalP"/>
    </source>
</evidence>
<proteinExistence type="predicted"/>
<feature type="chain" id="PRO_5012805124" description="Copper amine oxidase-like N-terminal domain-containing protein" evidence="2">
    <location>
        <begin position="30"/>
        <end position="301"/>
    </location>
</feature>
<reference evidence="4 5" key="1">
    <citation type="submission" date="2017-07" db="EMBL/GenBank/DDBJ databases">
        <title>Paenibacillus herberti R33 genome sequencing and assembly.</title>
        <authorList>
            <person name="Su W."/>
        </authorList>
    </citation>
    <scope>NUCLEOTIDE SEQUENCE [LARGE SCALE GENOMIC DNA]</scope>
    <source>
        <strain evidence="4 5">R33</strain>
    </source>
</reference>
<evidence type="ECO:0000313" key="4">
    <source>
        <dbReference type="EMBL" id="OXM17533.1"/>
    </source>
</evidence>
<dbReference type="Proteomes" id="UP000215145">
    <property type="component" value="Unassembled WGS sequence"/>
</dbReference>
<gene>
    <name evidence="4" type="ORF">CGZ75_07825</name>
</gene>
<name>A0A229P5I7_9BACL</name>
<dbReference type="InterPro" id="IPR012854">
    <property type="entry name" value="Cu_amine_oxidase-like_N"/>
</dbReference>
<accession>A0A229P5I7</accession>
<dbReference type="Pfam" id="PF07833">
    <property type="entry name" value="Cu_amine_oxidN1"/>
    <property type="match status" value="1"/>
</dbReference>
<evidence type="ECO:0000256" key="1">
    <source>
        <dbReference type="SAM" id="MobiDB-lite"/>
    </source>
</evidence>
<feature type="region of interest" description="Disordered" evidence="1">
    <location>
        <begin position="276"/>
        <end position="301"/>
    </location>
</feature>
<feature type="signal peptide" evidence="2">
    <location>
        <begin position="1"/>
        <end position="29"/>
    </location>
</feature>
<keyword evidence="2" id="KW-0732">Signal</keyword>
<dbReference type="InterPro" id="IPR036582">
    <property type="entry name" value="Mao_N_sf"/>
</dbReference>
<dbReference type="SUPFAM" id="SSF55383">
    <property type="entry name" value="Copper amine oxidase, domain N"/>
    <property type="match status" value="1"/>
</dbReference>
<comment type="caution">
    <text evidence="4">The sequence shown here is derived from an EMBL/GenBank/DDBJ whole genome shotgun (WGS) entry which is preliminary data.</text>
</comment>
<dbReference type="AlphaFoldDB" id="A0A229P5I7"/>
<feature type="compositionally biased region" description="Basic and acidic residues" evidence="1">
    <location>
        <begin position="281"/>
        <end position="292"/>
    </location>
</feature>
<dbReference type="OrthoDB" id="2005648at2"/>
<feature type="domain" description="Copper amine oxidase-like N-terminal" evidence="3">
    <location>
        <begin position="40"/>
        <end position="140"/>
    </location>
</feature>
<organism evidence="4 5">
    <name type="scientific">Paenibacillus herberti</name>
    <dbReference type="NCBI Taxonomy" id="1619309"/>
    <lineage>
        <taxon>Bacteria</taxon>
        <taxon>Bacillati</taxon>
        <taxon>Bacillota</taxon>
        <taxon>Bacilli</taxon>
        <taxon>Bacillales</taxon>
        <taxon>Paenibacillaceae</taxon>
        <taxon>Paenibacillus</taxon>
    </lineage>
</organism>
<evidence type="ECO:0000259" key="3">
    <source>
        <dbReference type="Pfam" id="PF07833"/>
    </source>
</evidence>
<dbReference type="EMBL" id="NMUQ01000001">
    <property type="protein sequence ID" value="OXM17533.1"/>
    <property type="molecule type" value="Genomic_DNA"/>
</dbReference>
<protein>
    <recommendedName>
        <fullName evidence="3">Copper amine oxidase-like N-terminal domain-containing protein</fullName>
    </recommendedName>
</protein>
<sequence length="301" mass="33885">MMLKKWIKVLVGCALLSSSLLFTSTSVHAAAPSVFVNGELQGKAITVNERTLVKLRALTDPEWLVFAYDPKTRIVMFHTKDNRIKVELREGEKTATVNGKKVPIDAAVVNKGGLTYIPIRFISETLGAYVKYFAEDNRVIVRTPRYETLMQGDLTKARLVAMGLPKIQGDAPAPESGEGYHSRGYIFPEGEALRFIFNDAGYSYGYYEVNEQGMAILKWQYDDVAEREWGTKPAFKRSVYFDDFFMSGLFNYGTMDAEGKRKELGSFKPEQSYSNIAMPIEGEKRTDARPEPEAPQGKIKK</sequence>
<evidence type="ECO:0000313" key="5">
    <source>
        <dbReference type="Proteomes" id="UP000215145"/>
    </source>
</evidence>
<keyword evidence="5" id="KW-1185">Reference proteome</keyword>
<dbReference type="Gene3D" id="3.30.457.10">
    <property type="entry name" value="Copper amine oxidase-like, N-terminal domain"/>
    <property type="match status" value="1"/>
</dbReference>